<reference evidence="1" key="1">
    <citation type="journal article" date="2012" name="Nature">
        <title>The oyster genome reveals stress adaptation and complexity of shell formation.</title>
        <authorList>
            <person name="Zhang G."/>
            <person name="Fang X."/>
            <person name="Guo X."/>
            <person name="Li L."/>
            <person name="Luo R."/>
            <person name="Xu F."/>
            <person name="Yang P."/>
            <person name="Zhang L."/>
            <person name="Wang X."/>
            <person name="Qi H."/>
            <person name="Xiong Z."/>
            <person name="Que H."/>
            <person name="Xie Y."/>
            <person name="Holland P.W."/>
            <person name="Paps J."/>
            <person name="Zhu Y."/>
            <person name="Wu F."/>
            <person name="Chen Y."/>
            <person name="Wang J."/>
            <person name="Peng C."/>
            <person name="Meng J."/>
            <person name="Yang L."/>
            <person name="Liu J."/>
            <person name="Wen B."/>
            <person name="Zhang N."/>
            <person name="Huang Z."/>
            <person name="Zhu Q."/>
            <person name="Feng Y."/>
            <person name="Mount A."/>
            <person name="Hedgecock D."/>
            <person name="Xu Z."/>
            <person name="Liu Y."/>
            <person name="Domazet-Loso T."/>
            <person name="Du Y."/>
            <person name="Sun X."/>
            <person name="Zhang S."/>
            <person name="Liu B."/>
            <person name="Cheng P."/>
            <person name="Jiang X."/>
            <person name="Li J."/>
            <person name="Fan D."/>
            <person name="Wang W."/>
            <person name="Fu W."/>
            <person name="Wang T."/>
            <person name="Wang B."/>
            <person name="Zhang J."/>
            <person name="Peng Z."/>
            <person name="Li Y."/>
            <person name="Li N."/>
            <person name="Wang J."/>
            <person name="Chen M."/>
            <person name="He Y."/>
            <person name="Tan F."/>
            <person name="Song X."/>
            <person name="Zheng Q."/>
            <person name="Huang R."/>
            <person name="Yang H."/>
            <person name="Du X."/>
            <person name="Chen L."/>
            <person name="Yang M."/>
            <person name="Gaffney P.M."/>
            <person name="Wang S."/>
            <person name="Luo L."/>
            <person name="She Z."/>
            <person name="Ming Y."/>
            <person name="Huang W."/>
            <person name="Zhang S."/>
            <person name="Huang B."/>
            <person name="Zhang Y."/>
            <person name="Qu T."/>
            <person name="Ni P."/>
            <person name="Miao G."/>
            <person name="Wang J."/>
            <person name="Wang Q."/>
            <person name="Steinberg C.E."/>
            <person name="Wang H."/>
            <person name="Li N."/>
            <person name="Qian L."/>
            <person name="Zhang G."/>
            <person name="Li Y."/>
            <person name="Yang H."/>
            <person name="Liu X."/>
            <person name="Wang J."/>
            <person name="Yin Y."/>
            <person name="Wang J."/>
        </authorList>
    </citation>
    <scope>NUCLEOTIDE SEQUENCE [LARGE SCALE GENOMIC DNA]</scope>
    <source>
        <strain evidence="1">05x7-T-G4-1.051#20</strain>
    </source>
</reference>
<accession>K1QJB3</accession>
<sequence length="120" mass="13718">MFLHNCFKEHREKQTLLLSHFEVLFDLLAMSELRTLDGPTLMPSSGTPLNLAQMMATIDCGRTGEAFLASKCSHFWVRRLQTLTVIIETTAWLVEQRIDILLILVAERIRGYNAIAWLAN</sequence>
<dbReference type="AlphaFoldDB" id="K1QJB3"/>
<organism evidence="1">
    <name type="scientific">Magallana gigas</name>
    <name type="common">Pacific oyster</name>
    <name type="synonym">Crassostrea gigas</name>
    <dbReference type="NCBI Taxonomy" id="29159"/>
    <lineage>
        <taxon>Eukaryota</taxon>
        <taxon>Metazoa</taxon>
        <taxon>Spiralia</taxon>
        <taxon>Lophotrochozoa</taxon>
        <taxon>Mollusca</taxon>
        <taxon>Bivalvia</taxon>
        <taxon>Autobranchia</taxon>
        <taxon>Pteriomorphia</taxon>
        <taxon>Ostreida</taxon>
        <taxon>Ostreoidea</taxon>
        <taxon>Ostreidae</taxon>
        <taxon>Magallana</taxon>
    </lineage>
</organism>
<dbReference type="HOGENOM" id="CLU_2051884_0_0_1"/>
<dbReference type="InParanoid" id="K1QJB3"/>
<proteinExistence type="predicted"/>
<evidence type="ECO:0000313" key="1">
    <source>
        <dbReference type="EMBL" id="EKC21746.1"/>
    </source>
</evidence>
<protein>
    <submittedName>
        <fullName evidence="1">Uncharacterized protein</fullName>
    </submittedName>
</protein>
<name>K1QJB3_MAGGI</name>
<gene>
    <name evidence="1" type="ORF">CGI_10003398</name>
</gene>
<dbReference type="EMBL" id="JH817269">
    <property type="protein sequence ID" value="EKC21746.1"/>
    <property type="molecule type" value="Genomic_DNA"/>
</dbReference>